<dbReference type="InterPro" id="IPR001304">
    <property type="entry name" value="C-type_lectin-like"/>
</dbReference>
<accession>A0A8B6BHT3</accession>
<dbReference type="Gene3D" id="3.10.100.10">
    <property type="entry name" value="Mannose-Binding Protein A, subunit A"/>
    <property type="match status" value="1"/>
</dbReference>
<evidence type="ECO:0000256" key="1">
    <source>
        <dbReference type="ARBA" id="ARBA00023157"/>
    </source>
</evidence>
<dbReference type="CDD" id="cd00037">
    <property type="entry name" value="CLECT"/>
    <property type="match status" value="1"/>
</dbReference>
<keyword evidence="1" id="KW-1015">Disulfide bond</keyword>
<dbReference type="InterPro" id="IPR016187">
    <property type="entry name" value="CTDL_fold"/>
</dbReference>
<dbReference type="EMBL" id="UYJE01000129">
    <property type="protein sequence ID" value="VDH90338.1"/>
    <property type="molecule type" value="Genomic_DNA"/>
</dbReference>
<feature type="chain" id="PRO_5032317042" description="C-type lectin domain-containing protein" evidence="2">
    <location>
        <begin position="21"/>
        <end position="207"/>
    </location>
</feature>
<dbReference type="SUPFAM" id="SSF56436">
    <property type="entry name" value="C-type lectin-like"/>
    <property type="match status" value="1"/>
</dbReference>
<dbReference type="SMART" id="SM00034">
    <property type="entry name" value="CLECT"/>
    <property type="match status" value="1"/>
</dbReference>
<organism evidence="4 5">
    <name type="scientific">Mytilus galloprovincialis</name>
    <name type="common">Mediterranean mussel</name>
    <dbReference type="NCBI Taxonomy" id="29158"/>
    <lineage>
        <taxon>Eukaryota</taxon>
        <taxon>Metazoa</taxon>
        <taxon>Spiralia</taxon>
        <taxon>Lophotrochozoa</taxon>
        <taxon>Mollusca</taxon>
        <taxon>Bivalvia</taxon>
        <taxon>Autobranchia</taxon>
        <taxon>Pteriomorphia</taxon>
        <taxon>Mytilida</taxon>
        <taxon>Mytiloidea</taxon>
        <taxon>Mytilidae</taxon>
        <taxon>Mytilinae</taxon>
        <taxon>Mytilus</taxon>
    </lineage>
</organism>
<evidence type="ECO:0000313" key="4">
    <source>
        <dbReference type="EMBL" id="VDH90338.1"/>
    </source>
</evidence>
<comment type="caution">
    <text evidence="4">The sequence shown here is derived from an EMBL/GenBank/DDBJ whole genome shotgun (WGS) entry which is preliminary data.</text>
</comment>
<dbReference type="PROSITE" id="PS00615">
    <property type="entry name" value="C_TYPE_LECTIN_1"/>
    <property type="match status" value="1"/>
</dbReference>
<reference evidence="4" key="1">
    <citation type="submission" date="2018-11" db="EMBL/GenBank/DDBJ databases">
        <authorList>
            <person name="Alioto T."/>
            <person name="Alioto T."/>
        </authorList>
    </citation>
    <scope>NUCLEOTIDE SEQUENCE</scope>
</reference>
<protein>
    <recommendedName>
        <fullName evidence="3">C-type lectin domain-containing protein</fullName>
    </recommendedName>
</protein>
<feature type="signal peptide" evidence="2">
    <location>
        <begin position="1"/>
        <end position="20"/>
    </location>
</feature>
<dbReference type="PROSITE" id="PS50041">
    <property type="entry name" value="C_TYPE_LECTIN_2"/>
    <property type="match status" value="1"/>
</dbReference>
<dbReference type="AlphaFoldDB" id="A0A8B6BHT3"/>
<keyword evidence="5" id="KW-1185">Reference proteome</keyword>
<dbReference type="InterPro" id="IPR018378">
    <property type="entry name" value="C-type_lectin_CS"/>
</dbReference>
<gene>
    <name evidence="4" type="ORF">MGAL_10B009755</name>
</gene>
<evidence type="ECO:0000259" key="3">
    <source>
        <dbReference type="PROSITE" id="PS50041"/>
    </source>
</evidence>
<dbReference type="InterPro" id="IPR016186">
    <property type="entry name" value="C-type_lectin-like/link_sf"/>
</dbReference>
<keyword evidence="2" id="KW-0732">Signal</keyword>
<dbReference type="Pfam" id="PF00059">
    <property type="entry name" value="Lectin_C"/>
    <property type="match status" value="1"/>
</dbReference>
<evidence type="ECO:0000256" key="2">
    <source>
        <dbReference type="SAM" id="SignalP"/>
    </source>
</evidence>
<feature type="domain" description="C-type lectin" evidence="3">
    <location>
        <begin position="84"/>
        <end position="190"/>
    </location>
</feature>
<dbReference type="OrthoDB" id="441660at2759"/>
<proteinExistence type="predicted"/>
<dbReference type="Proteomes" id="UP000596742">
    <property type="component" value="Unassembled WGS sequence"/>
</dbReference>
<evidence type="ECO:0000313" key="5">
    <source>
        <dbReference type="Proteomes" id="UP000596742"/>
    </source>
</evidence>
<sequence length="207" mass="22971">MMKFCCSIVIIICTLDVSHGGILSGQCQSTNGTCGQRGYSCDATFGKGWKRYGKCCNERPCCKLVPCVSETCPAGFRLLPSQVTSTNCYFYGEEQSWVNARAICAGTSGAYLWRPNTEQEAFAVLSDSSVWTGANDFDQDGLYTFDTENSSFAFNPLPFGLATIPSNSKKCLIIYFDTSLDKWIWDSNSCTTFITNYICEYPRRVCP</sequence>
<name>A0A8B6BHT3_MYTGA</name>